<dbReference type="RefSeq" id="WP_046135223.1">
    <property type="nucleotide sequence ID" value="NZ_LAJF01000075.1"/>
</dbReference>
<feature type="compositionally biased region" description="Basic and acidic residues" evidence="1">
    <location>
        <begin position="7"/>
        <end position="20"/>
    </location>
</feature>
<name>A0A0F5LQ49_9HYPH</name>
<dbReference type="PATRIC" id="fig|1121477.3.peg.3169"/>
<organism evidence="2 3">
    <name type="scientific">Devosia limi DSM 17137</name>
    <dbReference type="NCBI Taxonomy" id="1121477"/>
    <lineage>
        <taxon>Bacteria</taxon>
        <taxon>Pseudomonadati</taxon>
        <taxon>Pseudomonadota</taxon>
        <taxon>Alphaproteobacteria</taxon>
        <taxon>Hyphomicrobiales</taxon>
        <taxon>Devosiaceae</taxon>
        <taxon>Devosia</taxon>
    </lineage>
</organism>
<sequence length="63" mass="6513">EKEEEEGTKGEGGRRGREWRGGLVGEETGGPERVGEVKKQEMEMGGKGIGERRGGRGAGGGGA</sequence>
<proteinExistence type="predicted"/>
<dbReference type="AlphaFoldDB" id="A0A0F5LQ49"/>
<comment type="caution">
    <text evidence="2">The sequence shown here is derived from an EMBL/GenBank/DDBJ whole genome shotgun (WGS) entry which is preliminary data.</text>
</comment>
<feature type="non-terminal residue" evidence="2">
    <location>
        <position position="1"/>
    </location>
</feature>
<dbReference type="EMBL" id="LAJF01000075">
    <property type="protein sequence ID" value="KKB84463.1"/>
    <property type="molecule type" value="Genomic_DNA"/>
</dbReference>
<reference evidence="2 3" key="1">
    <citation type="submission" date="2015-03" db="EMBL/GenBank/DDBJ databases">
        <authorList>
            <person name="Hassan Y.I."/>
            <person name="Lepp D."/>
            <person name="Zhou T."/>
        </authorList>
    </citation>
    <scope>NUCLEOTIDE SEQUENCE [LARGE SCALE GENOMIC DNA]</scope>
    <source>
        <strain evidence="2 3">DSM 17137</strain>
    </source>
</reference>
<keyword evidence="3" id="KW-1185">Reference proteome</keyword>
<evidence type="ECO:0000313" key="3">
    <source>
        <dbReference type="Proteomes" id="UP000033608"/>
    </source>
</evidence>
<dbReference type="Proteomes" id="UP000033608">
    <property type="component" value="Unassembled WGS sequence"/>
</dbReference>
<evidence type="ECO:0000313" key="2">
    <source>
        <dbReference type="EMBL" id="KKB84463.1"/>
    </source>
</evidence>
<evidence type="ECO:0000256" key="1">
    <source>
        <dbReference type="SAM" id="MobiDB-lite"/>
    </source>
</evidence>
<gene>
    <name evidence="2" type="ORF">VW29_10205</name>
</gene>
<feature type="compositionally biased region" description="Basic and acidic residues" evidence="1">
    <location>
        <begin position="33"/>
        <end position="54"/>
    </location>
</feature>
<accession>A0A0F5LQ49</accession>
<feature type="region of interest" description="Disordered" evidence="1">
    <location>
        <begin position="1"/>
        <end position="63"/>
    </location>
</feature>
<protein>
    <submittedName>
        <fullName evidence="2">Uncharacterized protein</fullName>
    </submittedName>
</protein>